<dbReference type="Proteomes" id="UP001143480">
    <property type="component" value="Unassembled WGS sequence"/>
</dbReference>
<sequence length="66" mass="7118">MASHAADPPEDRLARLLHRELRTARSDALEGGADPDEITADLTERIQRLRSLNNPAGDGDRGSAPT</sequence>
<comment type="caution">
    <text evidence="1">The sequence shown here is derived from an EMBL/GenBank/DDBJ whole genome shotgun (WGS) entry which is preliminary data.</text>
</comment>
<gene>
    <name evidence="1" type="ORF">GCM10017581_057350</name>
</gene>
<evidence type="ECO:0000313" key="2">
    <source>
        <dbReference type="Proteomes" id="UP001143480"/>
    </source>
</evidence>
<evidence type="ECO:0000313" key="1">
    <source>
        <dbReference type="EMBL" id="GLL03989.1"/>
    </source>
</evidence>
<dbReference type="RefSeq" id="WP_261960392.1">
    <property type="nucleotide sequence ID" value="NZ_BAAAXA010000001.1"/>
</dbReference>
<protein>
    <submittedName>
        <fullName evidence="1">Uncharacterized protein</fullName>
    </submittedName>
</protein>
<reference evidence="1" key="2">
    <citation type="submission" date="2023-01" db="EMBL/GenBank/DDBJ databases">
        <authorList>
            <person name="Sun Q."/>
            <person name="Evtushenko L."/>
        </authorList>
    </citation>
    <scope>NUCLEOTIDE SEQUENCE</scope>
    <source>
        <strain evidence="1">VKM Ac-1321</strain>
    </source>
</reference>
<reference evidence="1" key="1">
    <citation type="journal article" date="2014" name="Int. J. Syst. Evol. Microbiol.">
        <title>Complete genome sequence of Corynebacterium casei LMG S-19264T (=DSM 44701T), isolated from a smear-ripened cheese.</title>
        <authorList>
            <consortium name="US DOE Joint Genome Institute (JGI-PGF)"/>
            <person name="Walter F."/>
            <person name="Albersmeier A."/>
            <person name="Kalinowski J."/>
            <person name="Ruckert C."/>
        </authorList>
    </citation>
    <scope>NUCLEOTIDE SEQUENCE</scope>
    <source>
        <strain evidence="1">VKM Ac-1321</strain>
    </source>
</reference>
<dbReference type="AlphaFoldDB" id="A0A9W6NP05"/>
<proteinExistence type="predicted"/>
<organism evidence="1 2">
    <name type="scientific">Dactylosporangium matsuzakiense</name>
    <dbReference type="NCBI Taxonomy" id="53360"/>
    <lineage>
        <taxon>Bacteria</taxon>
        <taxon>Bacillati</taxon>
        <taxon>Actinomycetota</taxon>
        <taxon>Actinomycetes</taxon>
        <taxon>Micromonosporales</taxon>
        <taxon>Micromonosporaceae</taxon>
        <taxon>Dactylosporangium</taxon>
    </lineage>
</organism>
<accession>A0A9W6NP05</accession>
<dbReference type="EMBL" id="BSFP01000039">
    <property type="protein sequence ID" value="GLL03989.1"/>
    <property type="molecule type" value="Genomic_DNA"/>
</dbReference>
<keyword evidence="2" id="KW-1185">Reference proteome</keyword>
<name>A0A9W6NP05_9ACTN</name>